<dbReference type="CDD" id="cd07986">
    <property type="entry name" value="LPLAT_ACT14924-like"/>
    <property type="match status" value="1"/>
</dbReference>
<feature type="domain" description="Phospholipid/glycerol acyltransferase" evidence="11">
    <location>
        <begin position="76"/>
        <end position="209"/>
    </location>
</feature>
<keyword evidence="2" id="KW-0444">Lipid biosynthesis</keyword>
<dbReference type="SUPFAM" id="SSF69593">
    <property type="entry name" value="Glycerol-3-phosphate (1)-acyltransferase"/>
    <property type="match status" value="1"/>
</dbReference>
<evidence type="ECO:0000313" key="13">
    <source>
        <dbReference type="Proteomes" id="UP000240987"/>
    </source>
</evidence>
<dbReference type="Pfam" id="PF19576">
    <property type="entry name" value="Acyltransf_2"/>
    <property type="match status" value="1"/>
</dbReference>
<evidence type="ECO:0000256" key="1">
    <source>
        <dbReference type="ARBA" id="ARBA00005189"/>
    </source>
</evidence>
<dbReference type="AlphaFoldDB" id="A0A2T3J9P2"/>
<keyword evidence="4" id="KW-0443">Lipid metabolism</keyword>
<evidence type="ECO:0000259" key="11">
    <source>
        <dbReference type="SMART" id="SM00563"/>
    </source>
</evidence>
<proteinExistence type="inferred from homology"/>
<dbReference type="InterPro" id="IPR002123">
    <property type="entry name" value="Plipid/glycerol_acylTrfase"/>
</dbReference>
<comment type="caution">
    <text evidence="12">The sequence shown here is derived from an EMBL/GenBank/DDBJ whole genome shotgun (WGS) entry which is preliminary data.</text>
</comment>
<evidence type="ECO:0000256" key="7">
    <source>
        <dbReference type="ARBA" id="ARBA00039058"/>
    </source>
</evidence>
<comment type="similarity">
    <text evidence="6">Belongs to the acetyltransferase family. OlsB subfamily.</text>
</comment>
<dbReference type="RefSeq" id="WP_107244758.1">
    <property type="nucleotide sequence ID" value="NZ_PYMJ01000030.1"/>
</dbReference>
<sequence>MNPQSSPFRLPRVTPFGLGESVAEWATGLNQLDALYQQRPAGLSAHAFMRYTLDVLGIEYQVTKGSLENVPKNGATVVVANHPLGAIEGVMLAELLGHVRNDIKVLANHYLKRLPEISELFIAVDVFEGKEAIKANIKAMREAHQHLAEGGLLLIFPAGEVSSYQAASDSAEDVQAMPHRLIDKAWSRSVAKLVKRSQATTVPIFIDGHNSKTFYRAGTIHPMLRTLLLGRELLNKHNQTMSIAIGDAIPFSELKVLDRDQKIVNYLRLNTYLLSANNPLQSSDNTQPLINNPTPHESTTHESTAYESIAHESKAHGSVACESETEIAGEPVIAATPPAVLQAEMDLLEPSCHLLTQGDFDVYCVRSAVIPMMMQEIGRVREISFRAVGEGTGFACDVDDYDPHYHQLIVWHNTRHELVGAYRMGLVDELVEKQGIDGLYSRSLFNYDEAFINQLGTSIELGRSVVAAPYQRSLSALLLLWKGIATFVSRHPQYTHLFGPVSISNDYSLVARQLMVSTLAVHHYDNDKAVLVNATTPLKGDGQAFWHTDMLSALGDVQLLSKVLSRLEQGRGLPVLLRQYLGLKGKLVCFNVDPAFNDALDGLIVVNLAQVPEKTLGKYMGREQAKAYLATHNIANQPPS</sequence>
<dbReference type="GO" id="GO:0006629">
    <property type="term" value="P:lipid metabolic process"/>
    <property type="evidence" value="ECO:0007669"/>
    <property type="project" value="UniProtKB-KW"/>
</dbReference>
<comment type="pathway">
    <text evidence="1">Lipid metabolism.</text>
</comment>
<dbReference type="EC" id="2.3.2.30" evidence="7"/>
<dbReference type="Pfam" id="PF13444">
    <property type="entry name" value="Acetyltransf_5"/>
    <property type="match status" value="1"/>
</dbReference>
<dbReference type="OrthoDB" id="1113830at2"/>
<dbReference type="SUPFAM" id="SSF55729">
    <property type="entry name" value="Acyl-CoA N-acyltransferases (Nat)"/>
    <property type="match status" value="1"/>
</dbReference>
<evidence type="ECO:0000256" key="2">
    <source>
        <dbReference type="ARBA" id="ARBA00022516"/>
    </source>
</evidence>
<protein>
    <recommendedName>
        <fullName evidence="8">L-ornithine N(alpha)-acyltransferase</fullName>
        <ecNumber evidence="7">2.3.2.30</ecNumber>
    </recommendedName>
</protein>
<comment type="function">
    <text evidence="9">Catalyzes the first step in the biosynthesis of ornithine lipids, which are phosphorus-free membrane lipids. Catalyzes the 3-hydroxyacyl-acyl carrier protein-dependent acylation of ornithine to form lyso-ornithine lipid (LOL).</text>
</comment>
<evidence type="ECO:0000256" key="5">
    <source>
        <dbReference type="ARBA" id="ARBA00023315"/>
    </source>
</evidence>
<evidence type="ECO:0000256" key="4">
    <source>
        <dbReference type="ARBA" id="ARBA00023098"/>
    </source>
</evidence>
<dbReference type="Gene3D" id="3.40.630.30">
    <property type="match status" value="1"/>
</dbReference>
<dbReference type="InterPro" id="IPR045746">
    <property type="entry name" value="ACT14924-like_Acyltransf_dom"/>
</dbReference>
<keyword evidence="3" id="KW-0808">Transferase</keyword>
<evidence type="ECO:0000256" key="9">
    <source>
        <dbReference type="ARBA" id="ARBA00045724"/>
    </source>
</evidence>
<comment type="catalytic activity">
    <reaction evidence="10">
        <text>a (3R)-hydroxyacyl-[ACP] + L-ornithine = a lyso-ornithine lipid + holo-[ACP] + H(+)</text>
        <dbReference type="Rhea" id="RHEA:20633"/>
        <dbReference type="Rhea" id="RHEA-COMP:9685"/>
        <dbReference type="Rhea" id="RHEA-COMP:9945"/>
        <dbReference type="ChEBI" id="CHEBI:15378"/>
        <dbReference type="ChEBI" id="CHEBI:46911"/>
        <dbReference type="ChEBI" id="CHEBI:64479"/>
        <dbReference type="ChEBI" id="CHEBI:78827"/>
        <dbReference type="ChEBI" id="CHEBI:138482"/>
        <dbReference type="EC" id="2.3.2.30"/>
    </reaction>
    <physiologicalReaction direction="left-to-right" evidence="10">
        <dbReference type="Rhea" id="RHEA:20634"/>
    </physiologicalReaction>
</comment>
<dbReference type="Proteomes" id="UP000240987">
    <property type="component" value="Unassembled WGS sequence"/>
</dbReference>
<accession>A0A2T3J9P2</accession>
<keyword evidence="13" id="KW-1185">Reference proteome</keyword>
<reference evidence="12 13" key="1">
    <citation type="submission" date="2018-01" db="EMBL/GenBank/DDBJ databases">
        <title>Whole genome sequencing of Histamine producing bacteria.</title>
        <authorList>
            <person name="Butler K."/>
        </authorList>
    </citation>
    <scope>NUCLEOTIDE SEQUENCE [LARGE SCALE GENOMIC DNA]</scope>
    <source>
        <strain evidence="12 13">JCM 12947</strain>
    </source>
</reference>
<evidence type="ECO:0000313" key="12">
    <source>
        <dbReference type="EMBL" id="PSU45492.1"/>
    </source>
</evidence>
<evidence type="ECO:0000256" key="3">
    <source>
        <dbReference type="ARBA" id="ARBA00022679"/>
    </source>
</evidence>
<evidence type="ECO:0000256" key="8">
    <source>
        <dbReference type="ARBA" id="ARBA00039866"/>
    </source>
</evidence>
<dbReference type="InterPro" id="IPR052351">
    <property type="entry name" value="Ornithine_N-alpha-AT"/>
</dbReference>
<evidence type="ECO:0000256" key="6">
    <source>
        <dbReference type="ARBA" id="ARBA00038095"/>
    </source>
</evidence>
<dbReference type="GO" id="GO:0043810">
    <property type="term" value="F:ornithine-acyl [acyl carrier protein] N-acyltransferase activity"/>
    <property type="evidence" value="ECO:0007669"/>
    <property type="project" value="UniProtKB-EC"/>
</dbReference>
<dbReference type="EMBL" id="PYMJ01000030">
    <property type="protein sequence ID" value="PSU45492.1"/>
    <property type="molecule type" value="Genomic_DNA"/>
</dbReference>
<evidence type="ECO:0000256" key="10">
    <source>
        <dbReference type="ARBA" id="ARBA00047785"/>
    </source>
</evidence>
<keyword evidence="5" id="KW-0012">Acyltransferase</keyword>
<dbReference type="InterPro" id="IPR016181">
    <property type="entry name" value="Acyl_CoA_acyltransferase"/>
</dbReference>
<dbReference type="PANTHER" id="PTHR37323">
    <property type="entry name" value="GCN5-RELATED N-ACETYLTRANSFERASE"/>
    <property type="match status" value="1"/>
</dbReference>
<dbReference type="PANTHER" id="PTHR37323:SF1">
    <property type="entry name" value="L-ORNITHINE N(ALPHA)-ACYLTRANSFERASE"/>
    <property type="match status" value="1"/>
</dbReference>
<dbReference type="SMART" id="SM00563">
    <property type="entry name" value="PlsC"/>
    <property type="match status" value="1"/>
</dbReference>
<name>A0A2T3J9P2_9GAMM</name>
<gene>
    <name evidence="12" type="ORF">C9J12_22580</name>
</gene>
<organism evidence="12 13">
    <name type="scientific">Photobacterium frigidiphilum</name>
    <dbReference type="NCBI Taxonomy" id="264736"/>
    <lineage>
        <taxon>Bacteria</taxon>
        <taxon>Pseudomonadati</taxon>
        <taxon>Pseudomonadota</taxon>
        <taxon>Gammaproteobacteria</taxon>
        <taxon>Vibrionales</taxon>
        <taxon>Vibrionaceae</taxon>
        <taxon>Photobacterium</taxon>
    </lineage>
</organism>